<dbReference type="OrthoDB" id="689823at2759"/>
<gene>
    <name evidence="9" type="primary">LOC101495546</name>
</gene>
<name>A0A1S2Y309_CICAR</name>
<dbReference type="GO" id="GO:0045892">
    <property type="term" value="P:negative regulation of DNA-templated transcription"/>
    <property type="evidence" value="ECO:0007669"/>
    <property type="project" value="UniProtKB-UniRule"/>
</dbReference>
<dbReference type="PROSITE" id="PS51754">
    <property type="entry name" value="OVATE"/>
    <property type="match status" value="1"/>
</dbReference>
<evidence type="ECO:0000256" key="4">
    <source>
        <dbReference type="ARBA" id="ARBA00023163"/>
    </source>
</evidence>
<protein>
    <recommendedName>
        <fullName evidence="6">Transcription repressor</fullName>
    </recommendedName>
    <alternativeName>
        <fullName evidence="6">Ovate family protein</fullName>
    </alternativeName>
</protein>
<comment type="function">
    <text evidence="6">Transcriptional repressor that regulates multiple aspects of plant growth and development.</text>
</comment>
<dbReference type="InterPro" id="IPR038933">
    <property type="entry name" value="Ovate"/>
</dbReference>
<comment type="subcellular location">
    <subcellularLocation>
        <location evidence="1 6">Nucleus</location>
    </subcellularLocation>
</comment>
<dbReference type="Proteomes" id="UP000087171">
    <property type="component" value="Chromosome Ca4"/>
</dbReference>
<keyword evidence="2 6" id="KW-0678">Repressor</keyword>
<evidence type="ECO:0000313" key="9">
    <source>
        <dbReference type="RefSeq" id="XP_004497706.1"/>
    </source>
</evidence>
<evidence type="ECO:0000256" key="3">
    <source>
        <dbReference type="ARBA" id="ARBA00023015"/>
    </source>
</evidence>
<evidence type="ECO:0000256" key="1">
    <source>
        <dbReference type="ARBA" id="ARBA00004123"/>
    </source>
</evidence>
<dbReference type="STRING" id="3827.A0A1S2Y309"/>
<dbReference type="eggNOG" id="ENOG502RFQ4">
    <property type="taxonomic scope" value="Eukaryota"/>
</dbReference>
<evidence type="ECO:0000256" key="2">
    <source>
        <dbReference type="ARBA" id="ARBA00022491"/>
    </source>
</evidence>
<evidence type="ECO:0000259" key="7">
    <source>
        <dbReference type="PROSITE" id="PS51754"/>
    </source>
</evidence>
<keyword evidence="8" id="KW-1185">Reference proteome</keyword>
<reference evidence="9" key="2">
    <citation type="submission" date="2025-08" db="UniProtKB">
        <authorList>
            <consortium name="RefSeq"/>
        </authorList>
    </citation>
    <scope>IDENTIFICATION</scope>
    <source>
        <tissue evidence="9">Etiolated seedlings</tissue>
    </source>
</reference>
<feature type="domain" description="OVATE" evidence="7">
    <location>
        <begin position="128"/>
        <end position="187"/>
    </location>
</feature>
<evidence type="ECO:0000256" key="6">
    <source>
        <dbReference type="RuleBase" id="RU367028"/>
    </source>
</evidence>
<evidence type="ECO:0000256" key="5">
    <source>
        <dbReference type="ARBA" id="ARBA00023242"/>
    </source>
</evidence>
<keyword evidence="3 6" id="KW-0805">Transcription regulation</keyword>
<dbReference type="InterPro" id="IPR006458">
    <property type="entry name" value="Ovate_C"/>
</dbReference>
<dbReference type="PANTHER" id="PTHR33057">
    <property type="entry name" value="TRANSCRIPTION REPRESSOR OFP7-RELATED"/>
    <property type="match status" value="1"/>
</dbReference>
<keyword evidence="4 6" id="KW-0804">Transcription</keyword>
<dbReference type="PaxDb" id="3827-XP_004497706.1"/>
<dbReference type="PANTHER" id="PTHR33057:SF172">
    <property type="entry name" value="TRANSCRIPTION REPRESSOR"/>
    <property type="match status" value="1"/>
</dbReference>
<dbReference type="GO" id="GO:0005634">
    <property type="term" value="C:nucleus"/>
    <property type="evidence" value="ECO:0007669"/>
    <property type="project" value="UniProtKB-SubCell"/>
</dbReference>
<dbReference type="Pfam" id="PF04844">
    <property type="entry name" value="Ovate"/>
    <property type="match status" value="1"/>
</dbReference>
<accession>A0A1S2Y309</accession>
<proteinExistence type="predicted"/>
<keyword evidence="5 6" id="KW-0539">Nucleus</keyword>
<sequence>MKFLSLFKNTDGKNSSSLSWAWPSCNNQPKTLSFRANKNDVVSNNVLETSKSQSTEFAFEDSIETVIRGFRSDRLFFEPNETSSILNTKPNNSTGESEIVTASNSNIYSNTNGYGNGLLLAYENTLAVTTKSRNPYEDFKKSMAEMVEAHGVNDWETLGELLSWYLKINEKSNYDIIIDAFIDLVVGASPPCSESHHASLDSSPLSIHSWTTPCVSSYSSPL</sequence>
<dbReference type="AlphaFoldDB" id="A0A1S2Y309"/>
<dbReference type="NCBIfam" id="TIGR01568">
    <property type="entry name" value="A_thal_3678"/>
    <property type="match status" value="1"/>
</dbReference>
<evidence type="ECO:0000313" key="8">
    <source>
        <dbReference type="Proteomes" id="UP000087171"/>
    </source>
</evidence>
<organism evidence="8 9">
    <name type="scientific">Cicer arietinum</name>
    <name type="common">Chickpea</name>
    <name type="synonym">Garbanzo</name>
    <dbReference type="NCBI Taxonomy" id="3827"/>
    <lineage>
        <taxon>Eukaryota</taxon>
        <taxon>Viridiplantae</taxon>
        <taxon>Streptophyta</taxon>
        <taxon>Embryophyta</taxon>
        <taxon>Tracheophyta</taxon>
        <taxon>Spermatophyta</taxon>
        <taxon>Magnoliopsida</taxon>
        <taxon>eudicotyledons</taxon>
        <taxon>Gunneridae</taxon>
        <taxon>Pentapetalae</taxon>
        <taxon>rosids</taxon>
        <taxon>fabids</taxon>
        <taxon>Fabales</taxon>
        <taxon>Fabaceae</taxon>
        <taxon>Papilionoideae</taxon>
        <taxon>50 kb inversion clade</taxon>
        <taxon>NPAAA clade</taxon>
        <taxon>Hologalegina</taxon>
        <taxon>IRL clade</taxon>
        <taxon>Cicereae</taxon>
        <taxon>Cicer</taxon>
    </lineage>
</organism>
<dbReference type="RefSeq" id="XP_004497706.1">
    <property type="nucleotide sequence ID" value="XM_004497649.1"/>
</dbReference>
<reference evidence="8" key="1">
    <citation type="journal article" date="2013" name="Nat. Biotechnol.">
        <title>Draft genome sequence of chickpea (Cicer arietinum) provides a resource for trait improvement.</title>
        <authorList>
            <person name="Varshney R.K."/>
            <person name="Song C."/>
            <person name="Saxena R.K."/>
            <person name="Azam S."/>
            <person name="Yu S."/>
            <person name="Sharpe A.G."/>
            <person name="Cannon S."/>
            <person name="Baek J."/>
            <person name="Rosen B.D."/>
            <person name="Tar'an B."/>
            <person name="Millan T."/>
            <person name="Zhang X."/>
            <person name="Ramsay L.D."/>
            <person name="Iwata A."/>
            <person name="Wang Y."/>
            <person name="Nelson W."/>
            <person name="Farmer A.D."/>
            <person name="Gaur P.M."/>
            <person name="Soderlund C."/>
            <person name="Penmetsa R.V."/>
            <person name="Xu C."/>
            <person name="Bharti A.K."/>
            <person name="He W."/>
            <person name="Winter P."/>
            <person name="Zhao S."/>
            <person name="Hane J.K."/>
            <person name="Carrasquilla-Garcia N."/>
            <person name="Condie J.A."/>
            <person name="Upadhyaya H.D."/>
            <person name="Luo M.C."/>
            <person name="Thudi M."/>
            <person name="Gowda C.L."/>
            <person name="Singh N.P."/>
            <person name="Lichtenzveig J."/>
            <person name="Gali K.K."/>
            <person name="Rubio J."/>
            <person name="Nadarajan N."/>
            <person name="Dolezel J."/>
            <person name="Bansal K.C."/>
            <person name="Xu X."/>
            <person name="Edwards D."/>
            <person name="Zhang G."/>
            <person name="Kahl G."/>
            <person name="Gil J."/>
            <person name="Singh K.B."/>
            <person name="Datta S.K."/>
            <person name="Jackson S.A."/>
            <person name="Wang J."/>
            <person name="Cook D.R."/>
        </authorList>
    </citation>
    <scope>NUCLEOTIDE SEQUENCE [LARGE SCALE GENOMIC DNA]</scope>
    <source>
        <strain evidence="8">cv. CDC Frontier</strain>
    </source>
</reference>